<proteinExistence type="predicted"/>
<name>A0A8B7RYH0_HIPAR</name>
<dbReference type="RefSeq" id="XP_019504250.1">
    <property type="nucleotide sequence ID" value="XM_019648705.1"/>
</dbReference>
<dbReference type="GeneID" id="109385938"/>
<keyword evidence="3" id="KW-1185">Reference proteome</keyword>
<keyword evidence="2" id="KW-0812">Transmembrane</keyword>
<feature type="region of interest" description="Disordered" evidence="1">
    <location>
        <begin position="83"/>
        <end position="127"/>
    </location>
</feature>
<protein>
    <submittedName>
        <fullName evidence="4">Uncharacterized protein LOC109385938 isoform X1</fullName>
    </submittedName>
</protein>
<evidence type="ECO:0000256" key="1">
    <source>
        <dbReference type="SAM" id="MobiDB-lite"/>
    </source>
</evidence>
<reference evidence="4" key="1">
    <citation type="submission" date="2025-08" db="UniProtKB">
        <authorList>
            <consortium name="RefSeq"/>
        </authorList>
    </citation>
    <scope>IDENTIFICATION</scope>
    <source>
        <tissue evidence="4">Muscle</tissue>
    </source>
</reference>
<dbReference type="OrthoDB" id="6365775at2759"/>
<keyword evidence="2" id="KW-0472">Membrane</keyword>
<feature type="compositionally biased region" description="Basic and acidic residues" evidence="1">
    <location>
        <begin position="106"/>
        <end position="126"/>
    </location>
</feature>
<dbReference type="AlphaFoldDB" id="A0A8B7RYH0"/>
<accession>A0A8B7RYH0</accession>
<feature type="region of interest" description="Disordered" evidence="1">
    <location>
        <begin position="1"/>
        <end position="46"/>
    </location>
</feature>
<sequence length="329" mass="35092">MTSRYSSTNPAGESGSAGTSRGEQRSTGRRCSPVQRAGSCPSGVEKEAVPFYAEEEMDSVTWRKSHGTSVVYPQGFSLPFVAPQKPTQAGAGGNSPFRFSNGGRTGELRPRRAGGRREPAEKKGSGEKGFWASAAAVEAAPRRHANSRKPREVSGLCSRRRRLNPTRRGILDLPSAPRVQLLNGLALSCPMDASSSLRNPTPAPVSSPSLLLPIPAIVFIAVGIYLLLLGLVLLTRHCLLAQGCCANCSSPCRKQGASRTQDCCWACAEACNFPLPSPAHCLDACCPQPTEAGWAPRCPRCCPLCDCACACQLPDCQSLNCLCFEIKLR</sequence>
<evidence type="ECO:0000313" key="4">
    <source>
        <dbReference type="RefSeq" id="XP_019504250.1"/>
    </source>
</evidence>
<evidence type="ECO:0000256" key="2">
    <source>
        <dbReference type="SAM" id="Phobius"/>
    </source>
</evidence>
<gene>
    <name evidence="4" type="primary">LOC109385938</name>
</gene>
<evidence type="ECO:0000313" key="3">
    <source>
        <dbReference type="Proteomes" id="UP000694851"/>
    </source>
</evidence>
<organism evidence="3 4">
    <name type="scientific">Hipposideros armiger</name>
    <name type="common">Great Himalayan leaf-nosed bat</name>
    <dbReference type="NCBI Taxonomy" id="186990"/>
    <lineage>
        <taxon>Eukaryota</taxon>
        <taxon>Metazoa</taxon>
        <taxon>Chordata</taxon>
        <taxon>Craniata</taxon>
        <taxon>Vertebrata</taxon>
        <taxon>Euteleostomi</taxon>
        <taxon>Mammalia</taxon>
        <taxon>Eutheria</taxon>
        <taxon>Laurasiatheria</taxon>
        <taxon>Chiroptera</taxon>
        <taxon>Yinpterochiroptera</taxon>
        <taxon>Rhinolophoidea</taxon>
        <taxon>Hipposideridae</taxon>
        <taxon>Hipposideros</taxon>
    </lineage>
</organism>
<feature type="transmembrane region" description="Helical" evidence="2">
    <location>
        <begin position="210"/>
        <end position="234"/>
    </location>
</feature>
<feature type="compositionally biased region" description="Polar residues" evidence="1">
    <location>
        <begin position="1"/>
        <end position="21"/>
    </location>
</feature>
<keyword evidence="2" id="KW-1133">Transmembrane helix</keyword>
<dbReference type="KEGG" id="hai:109385938"/>
<dbReference type="Proteomes" id="UP000694851">
    <property type="component" value="Unplaced"/>
</dbReference>